<keyword evidence="7" id="KW-0175">Coiled coil</keyword>
<feature type="region of interest" description="Disordered" evidence="12">
    <location>
        <begin position="370"/>
        <end position="416"/>
    </location>
</feature>
<dbReference type="PROSITE" id="PS50982">
    <property type="entry name" value="MBD"/>
    <property type="match status" value="1"/>
</dbReference>
<dbReference type="CDD" id="cd01397">
    <property type="entry name" value="HAT_MBD"/>
    <property type="match status" value="1"/>
</dbReference>
<evidence type="ECO:0000256" key="1">
    <source>
        <dbReference type="ARBA" id="ARBA00004123"/>
    </source>
</evidence>
<evidence type="ECO:0000256" key="3">
    <source>
        <dbReference type="ARBA" id="ARBA00022723"/>
    </source>
</evidence>
<feature type="compositionally biased region" description="Polar residues" evidence="12">
    <location>
        <begin position="319"/>
        <end position="331"/>
    </location>
</feature>
<dbReference type="PANTHER" id="PTHR45915">
    <property type="entry name" value="TRANSCRIPTION INTERMEDIARY FACTOR"/>
    <property type="match status" value="1"/>
</dbReference>
<evidence type="ECO:0000256" key="12">
    <source>
        <dbReference type="SAM" id="MobiDB-lite"/>
    </source>
</evidence>
<dbReference type="GO" id="GO:0003677">
    <property type="term" value="F:DNA binding"/>
    <property type="evidence" value="ECO:0007669"/>
    <property type="project" value="UniProtKB-KW"/>
</dbReference>
<dbReference type="Proteomes" id="UP000694560">
    <property type="component" value="Unplaced"/>
</dbReference>
<proteinExistence type="inferred from homology"/>
<evidence type="ECO:0000256" key="9">
    <source>
        <dbReference type="ARBA" id="ARBA00023125"/>
    </source>
</evidence>
<reference evidence="14" key="1">
    <citation type="submission" date="2025-08" db="UniProtKB">
        <authorList>
            <consortium name="Ensembl"/>
        </authorList>
    </citation>
    <scope>IDENTIFICATION</scope>
</reference>
<organism evidence="14 15">
    <name type="scientific">Malurus cyaneus samueli</name>
    <dbReference type="NCBI Taxonomy" id="2593467"/>
    <lineage>
        <taxon>Eukaryota</taxon>
        <taxon>Metazoa</taxon>
        <taxon>Chordata</taxon>
        <taxon>Craniata</taxon>
        <taxon>Vertebrata</taxon>
        <taxon>Euteleostomi</taxon>
        <taxon>Archelosauria</taxon>
        <taxon>Archosauria</taxon>
        <taxon>Dinosauria</taxon>
        <taxon>Saurischia</taxon>
        <taxon>Theropoda</taxon>
        <taxon>Coelurosauria</taxon>
        <taxon>Aves</taxon>
        <taxon>Neognathae</taxon>
        <taxon>Neoaves</taxon>
        <taxon>Telluraves</taxon>
        <taxon>Australaves</taxon>
        <taxon>Passeriformes</taxon>
        <taxon>Meliphagoidea</taxon>
        <taxon>Maluridae</taxon>
        <taxon>Malurus</taxon>
    </lineage>
</organism>
<keyword evidence="10" id="KW-0804">Transcription</keyword>
<feature type="region of interest" description="Disordered" evidence="12">
    <location>
        <begin position="183"/>
        <end position="215"/>
    </location>
</feature>
<evidence type="ECO:0000256" key="6">
    <source>
        <dbReference type="ARBA" id="ARBA00023015"/>
    </source>
</evidence>
<evidence type="ECO:0000256" key="4">
    <source>
        <dbReference type="ARBA" id="ARBA00022771"/>
    </source>
</evidence>
<dbReference type="AlphaFoldDB" id="A0A8C5X2A5"/>
<feature type="region of interest" description="Disordered" evidence="12">
    <location>
        <begin position="319"/>
        <end position="343"/>
    </location>
</feature>
<dbReference type="GO" id="GO:0005634">
    <property type="term" value="C:nucleus"/>
    <property type="evidence" value="ECO:0007669"/>
    <property type="project" value="UniProtKB-SubCell"/>
</dbReference>
<comment type="similarity">
    <text evidence="2">Belongs to the WAL family.</text>
</comment>
<dbReference type="SUPFAM" id="SSF54171">
    <property type="entry name" value="DNA-binding domain"/>
    <property type="match status" value="1"/>
</dbReference>
<feature type="compositionally biased region" description="Acidic residues" evidence="12">
    <location>
        <begin position="32"/>
        <end position="60"/>
    </location>
</feature>
<comment type="subcellular location">
    <subcellularLocation>
        <location evidence="1">Nucleus</location>
    </subcellularLocation>
</comment>
<dbReference type="SMART" id="SM00391">
    <property type="entry name" value="MBD"/>
    <property type="match status" value="1"/>
</dbReference>
<keyword evidence="15" id="KW-1185">Reference proteome</keyword>
<feature type="domain" description="MBD" evidence="13">
    <location>
        <begin position="414"/>
        <end position="485"/>
    </location>
</feature>
<feature type="compositionally biased region" description="Polar residues" evidence="12">
    <location>
        <begin position="98"/>
        <end position="109"/>
    </location>
</feature>
<dbReference type="InterPro" id="IPR016177">
    <property type="entry name" value="DNA-bd_dom_sf"/>
</dbReference>
<evidence type="ECO:0000259" key="13">
    <source>
        <dbReference type="PROSITE" id="PS50982"/>
    </source>
</evidence>
<sequence>KPRKKAVESSSNSDSDSGSSSDTSSEGISSSDSDDLEEDEEEEEEDQSAEESEDDESDSENEAHHKNENKVLMHSGVTDTKTDGQKTQEKSQEKRTHQQIPLVSDSQTHSSFQSQQKQPQVLSQQLPFIFQSSQAKEESVNKHTSVIQSTGLVPNVKPLSLVHQAKKETYLKLIVPSPDLLKTGNKDTSEEPITLTSDVRSKREQYKQTFPTAQLKKQESSKSLKKVITALSSPKPTSSSPAHQKLTSLENNHSNPFLTNALLGNHQPNGVIQSVIQEAPLALTTKPKPQTKINESVAISSSAPFSLPINLSACGKKTTGNRTAVMPSTSPVLPGSGKDKTVSNNAVNAVKPQHRLHSAKLVVEQFRGLDSDAPSSKESDDSNDDDDDDEDEDEDDEDDDSDDSQSGVSKRRRVADEQELRVPLEYGWQRETRIRNFGGRLQGEVTYFAPCGKKLRQYPEVVKYLSRNGIMDISRDNFSFSAKIGVGDFYEARDGPQGVQWCLLKEEEVLPCIRAMEGRRGRPPNADRQHSREESRARRRKGRPPNVGSSEFLDNADTKLLRKLQAQEIARQAAQIKLLRKLQKQEQARAAKEAKKQQAIMQLKRNESKRSR</sequence>
<feature type="compositionally biased region" description="Basic and acidic residues" evidence="12">
    <location>
        <begin position="61"/>
        <end position="71"/>
    </location>
</feature>
<dbReference type="FunFam" id="3.30.890.10:FF:000002">
    <property type="entry name" value="Bromodomain adjacent to zinc finger domain protein 2B"/>
    <property type="match status" value="1"/>
</dbReference>
<dbReference type="Ensembl" id="ENSMCST00000005746.1">
    <property type="protein sequence ID" value="ENSMCSP00000005622.1"/>
    <property type="gene ID" value="ENSMCSG00000003960.1"/>
</dbReference>
<feature type="region of interest" description="Disordered" evidence="12">
    <location>
        <begin position="516"/>
        <end position="554"/>
    </location>
</feature>
<feature type="compositionally biased region" description="Basic and acidic residues" evidence="12">
    <location>
        <begin position="80"/>
        <end position="96"/>
    </location>
</feature>
<dbReference type="InterPro" id="IPR001739">
    <property type="entry name" value="Methyl_CpG_DNA-bd"/>
</dbReference>
<feature type="compositionally biased region" description="Low complexity" evidence="12">
    <location>
        <begin position="8"/>
        <end position="31"/>
    </location>
</feature>
<evidence type="ECO:0000256" key="2">
    <source>
        <dbReference type="ARBA" id="ARBA00007444"/>
    </source>
</evidence>
<evidence type="ECO:0000256" key="11">
    <source>
        <dbReference type="ARBA" id="ARBA00023242"/>
    </source>
</evidence>
<evidence type="ECO:0000313" key="15">
    <source>
        <dbReference type="Proteomes" id="UP000694560"/>
    </source>
</evidence>
<keyword evidence="8" id="KW-0103">Bromodomain</keyword>
<keyword evidence="3" id="KW-0479">Metal-binding</keyword>
<keyword evidence="6" id="KW-0805">Transcription regulation</keyword>
<name>A0A8C5X2A5_9PASS</name>
<dbReference type="Gene3D" id="3.30.890.10">
    <property type="entry name" value="Methyl-cpg-binding Protein 2, Chain A"/>
    <property type="match status" value="1"/>
</dbReference>
<evidence type="ECO:0000313" key="14">
    <source>
        <dbReference type="Ensembl" id="ENSMCSP00000005622.1"/>
    </source>
</evidence>
<feature type="compositionally biased region" description="Basic and acidic residues" evidence="12">
    <location>
        <begin position="516"/>
        <end position="536"/>
    </location>
</feature>
<dbReference type="Pfam" id="PF01429">
    <property type="entry name" value="MBD"/>
    <property type="match status" value="1"/>
</dbReference>
<feature type="compositionally biased region" description="Basic and acidic residues" evidence="12">
    <location>
        <begin position="370"/>
        <end position="380"/>
    </location>
</feature>
<feature type="compositionally biased region" description="Acidic residues" evidence="12">
    <location>
        <begin position="381"/>
        <end position="403"/>
    </location>
</feature>
<feature type="region of interest" description="Disordered" evidence="12">
    <location>
        <begin position="230"/>
        <end position="252"/>
    </location>
</feature>
<keyword evidence="5" id="KW-0862">Zinc</keyword>
<dbReference type="PANTHER" id="PTHR45915:SF1">
    <property type="entry name" value="BROMODOMAIN ADJACENT TO ZINC FINGER DOMAIN PROTEIN 2B"/>
    <property type="match status" value="1"/>
</dbReference>
<protein>
    <submittedName>
        <fullName evidence="14">Bromodomain adjacent to zinc finger domain 2B</fullName>
    </submittedName>
</protein>
<evidence type="ECO:0000256" key="10">
    <source>
        <dbReference type="ARBA" id="ARBA00023163"/>
    </source>
</evidence>
<evidence type="ECO:0000256" key="8">
    <source>
        <dbReference type="ARBA" id="ARBA00023117"/>
    </source>
</evidence>
<dbReference type="GO" id="GO:0008270">
    <property type="term" value="F:zinc ion binding"/>
    <property type="evidence" value="ECO:0007669"/>
    <property type="project" value="UniProtKB-KW"/>
</dbReference>
<keyword evidence="9" id="KW-0238">DNA-binding</keyword>
<feature type="region of interest" description="Disordered" evidence="12">
    <location>
        <begin position="1"/>
        <end position="120"/>
    </location>
</feature>
<feature type="compositionally biased region" description="Low complexity" evidence="12">
    <location>
        <begin position="110"/>
        <end position="120"/>
    </location>
</feature>
<dbReference type="GO" id="GO:0000785">
    <property type="term" value="C:chromatin"/>
    <property type="evidence" value="ECO:0007669"/>
    <property type="project" value="TreeGrafter"/>
</dbReference>
<evidence type="ECO:0000256" key="7">
    <source>
        <dbReference type="ARBA" id="ARBA00023054"/>
    </source>
</evidence>
<evidence type="ECO:0000256" key="5">
    <source>
        <dbReference type="ARBA" id="ARBA00022833"/>
    </source>
</evidence>
<reference evidence="14" key="2">
    <citation type="submission" date="2025-09" db="UniProtKB">
        <authorList>
            <consortium name="Ensembl"/>
        </authorList>
    </citation>
    <scope>IDENTIFICATION</scope>
</reference>
<keyword evidence="11" id="KW-0539">Nucleus</keyword>
<keyword evidence="4" id="KW-0863">Zinc-finger</keyword>
<feature type="region of interest" description="Disordered" evidence="12">
    <location>
        <begin position="589"/>
        <end position="612"/>
    </location>
</feature>
<accession>A0A8C5X2A5</accession>